<evidence type="ECO:0000259" key="1">
    <source>
        <dbReference type="Pfam" id="PF00171"/>
    </source>
</evidence>
<dbReference type="OrthoDB" id="310895at2759"/>
<dbReference type="Gene3D" id="3.40.309.10">
    <property type="entry name" value="Aldehyde Dehydrogenase, Chain A, domain 2"/>
    <property type="match status" value="1"/>
</dbReference>
<dbReference type="GO" id="GO:0016620">
    <property type="term" value="F:oxidoreductase activity, acting on the aldehyde or oxo group of donors, NAD or NADP as acceptor"/>
    <property type="evidence" value="ECO:0007669"/>
    <property type="project" value="InterPro"/>
</dbReference>
<dbReference type="InterPro" id="IPR016161">
    <property type="entry name" value="Ald_DH/histidinol_DH"/>
</dbReference>
<dbReference type="Pfam" id="PF00171">
    <property type="entry name" value="Aldedh"/>
    <property type="match status" value="1"/>
</dbReference>
<dbReference type="Gene3D" id="3.40.605.10">
    <property type="entry name" value="Aldehyde Dehydrogenase, Chain A, domain 1"/>
    <property type="match status" value="1"/>
</dbReference>
<dbReference type="EMBL" id="CP001577">
    <property type="protein sequence ID" value="ACO70419.1"/>
    <property type="molecule type" value="Genomic_DNA"/>
</dbReference>
<dbReference type="SUPFAM" id="SSF53720">
    <property type="entry name" value="ALDH-like"/>
    <property type="match status" value="1"/>
</dbReference>
<organism evidence="2 3">
    <name type="scientific">Micromonas commoda (strain RCC299 / NOUM17 / CCMP2709)</name>
    <name type="common">Picoplanktonic green alga</name>
    <dbReference type="NCBI Taxonomy" id="296587"/>
    <lineage>
        <taxon>Eukaryota</taxon>
        <taxon>Viridiplantae</taxon>
        <taxon>Chlorophyta</taxon>
        <taxon>Mamiellophyceae</taxon>
        <taxon>Mamiellales</taxon>
        <taxon>Mamiellaceae</taxon>
        <taxon>Micromonas</taxon>
    </lineage>
</organism>
<dbReference type="InterPro" id="IPR015590">
    <property type="entry name" value="Aldehyde_DH_dom"/>
</dbReference>
<proteinExistence type="predicted"/>
<dbReference type="eggNOG" id="KOG2450">
    <property type="taxonomic scope" value="Eukaryota"/>
</dbReference>
<accession>C1FJW9</accession>
<dbReference type="PANTHER" id="PTHR11699">
    <property type="entry name" value="ALDEHYDE DEHYDROGENASE-RELATED"/>
    <property type="match status" value="1"/>
</dbReference>
<dbReference type="KEGG" id="mis:MICPUN_62836"/>
<reference evidence="2 3" key="1">
    <citation type="journal article" date="2009" name="Science">
        <title>Green evolution and dynamic adaptations revealed by genomes of the marine picoeukaryotes Micromonas.</title>
        <authorList>
            <person name="Worden A.Z."/>
            <person name="Lee J.H."/>
            <person name="Mock T."/>
            <person name="Rouze P."/>
            <person name="Simmons M.P."/>
            <person name="Aerts A.L."/>
            <person name="Allen A.E."/>
            <person name="Cuvelier M.L."/>
            <person name="Derelle E."/>
            <person name="Everett M.V."/>
            <person name="Foulon E."/>
            <person name="Grimwood J."/>
            <person name="Gundlach H."/>
            <person name="Henrissat B."/>
            <person name="Napoli C."/>
            <person name="McDonald S.M."/>
            <person name="Parker M.S."/>
            <person name="Rombauts S."/>
            <person name="Salamov A."/>
            <person name="Von Dassow P."/>
            <person name="Badger J.H."/>
            <person name="Coutinho P.M."/>
            <person name="Demir E."/>
            <person name="Dubchak I."/>
            <person name="Gentemann C."/>
            <person name="Eikrem W."/>
            <person name="Gready J.E."/>
            <person name="John U."/>
            <person name="Lanier W."/>
            <person name="Lindquist E.A."/>
            <person name="Lucas S."/>
            <person name="Mayer K.F."/>
            <person name="Moreau H."/>
            <person name="Not F."/>
            <person name="Otillar R."/>
            <person name="Panaud O."/>
            <person name="Pangilinan J."/>
            <person name="Paulsen I."/>
            <person name="Piegu B."/>
            <person name="Poliakov A."/>
            <person name="Robbens S."/>
            <person name="Schmutz J."/>
            <person name="Toulza E."/>
            <person name="Wyss T."/>
            <person name="Zelensky A."/>
            <person name="Zhou K."/>
            <person name="Armbrust E.V."/>
            <person name="Bhattacharya D."/>
            <person name="Goodenough U.W."/>
            <person name="Van de Peer Y."/>
            <person name="Grigoriev I.V."/>
        </authorList>
    </citation>
    <scope>NUCLEOTIDE SEQUENCE [LARGE SCALE GENOMIC DNA]</scope>
    <source>
        <strain evidence="3">RCC299 / NOUM17</strain>
    </source>
</reference>
<feature type="domain" description="Aldehyde dehydrogenase" evidence="1">
    <location>
        <begin position="21"/>
        <end position="484"/>
    </location>
</feature>
<name>C1FJW9_MICCC</name>
<gene>
    <name evidence="2" type="ORF">MICPUN_62836</name>
</gene>
<evidence type="ECO:0000313" key="2">
    <source>
        <dbReference type="EMBL" id="ACO70419.1"/>
    </source>
</evidence>
<dbReference type="RefSeq" id="XP_002509161.1">
    <property type="nucleotide sequence ID" value="XM_002509115.1"/>
</dbReference>
<dbReference type="InterPro" id="IPR016163">
    <property type="entry name" value="Ald_DH_C"/>
</dbReference>
<dbReference type="InParanoid" id="C1FJW9"/>
<keyword evidence="3" id="KW-1185">Reference proteome</keyword>
<evidence type="ECO:0000313" key="3">
    <source>
        <dbReference type="Proteomes" id="UP000002009"/>
    </source>
</evidence>
<dbReference type="OMA" id="FPEGCFQ"/>
<dbReference type="Proteomes" id="UP000002009">
    <property type="component" value="Chromosome 12"/>
</dbReference>
<dbReference type="AlphaFoldDB" id="C1FJW9"/>
<protein>
    <submittedName>
        <fullName evidence="2">Aldehyde dehydrogenase</fullName>
    </submittedName>
</protein>
<sequence length="492" mass="52149">MLRGCRAGSVLASRRWFASGASFDVVSPADGTTVVATVRTDDDRRIVAKFCGAYQAQRSWRTMPWEDRAALMGTFAERLRDCAGDISRIITSETGKPLTQSRAEVNAAARRVRAMIDLSERARARMESNSVRASSGSVTEKVVHEPVGVVAHVSAWNYPAFLAVNVLVPALLAGNAVLHKPSEHSPGVGERLRTLLLQSDVPSDVFQVCQGGRDVGRALVRLQGLGAVAFTGSREAGTEVAAVAARSHARAILELGGVDAAYVRRDVSDVERAGMSVASGAFHNAGQGCCAIERVYVHRDVYESFVEAFVSEAAKLRAGDPADETTTLGPLVSREALRRVETHVNDAVRSGASVLFRGDAPAEGYFHPAVVVGGDALRGSQRARLMTGRAETFGPVAAVIPVDDDEEAIEAMNDTSYGLTASVYTSDGAAAESILGRLDVGTGYWNACNVPSANLPWTGRRGSGGGSGGCTLGEEGYTSFTRPKALYMRSRA</sequence>
<dbReference type="GeneID" id="8248300"/>
<dbReference type="STRING" id="296587.C1FJW9"/>
<dbReference type="InterPro" id="IPR016162">
    <property type="entry name" value="Ald_DH_N"/>
</dbReference>